<evidence type="ECO:0000313" key="5">
    <source>
        <dbReference type="Proteomes" id="UP001236559"/>
    </source>
</evidence>
<keyword evidence="5" id="KW-1185">Reference proteome</keyword>
<keyword evidence="3" id="KW-0132">Cell division</keyword>
<dbReference type="Proteomes" id="UP001236559">
    <property type="component" value="Unassembled WGS sequence"/>
</dbReference>
<dbReference type="RefSeq" id="WP_307494828.1">
    <property type="nucleotide sequence ID" value="NZ_JAUSTN010000001.1"/>
</dbReference>
<dbReference type="PANTHER" id="PTHR33969:SF2">
    <property type="entry name" value="SEGREGATION AND CONDENSATION PROTEIN A"/>
    <property type="match status" value="1"/>
</dbReference>
<keyword evidence="3" id="KW-0131">Cell cycle</keyword>
<organism evidence="4 5">
    <name type="scientific">Peptoniphilus koenoeneniae</name>
    <dbReference type="NCBI Taxonomy" id="507751"/>
    <lineage>
        <taxon>Bacteria</taxon>
        <taxon>Bacillati</taxon>
        <taxon>Bacillota</taxon>
        <taxon>Tissierellia</taxon>
        <taxon>Tissierellales</taxon>
        <taxon>Peptoniphilaceae</taxon>
        <taxon>Peptoniphilus</taxon>
    </lineage>
</organism>
<comment type="similarity">
    <text evidence="3">Belongs to the ScpA family.</text>
</comment>
<reference evidence="4 5" key="1">
    <citation type="submission" date="2023-07" db="EMBL/GenBank/DDBJ databases">
        <title>Genomic Encyclopedia of Type Strains, Phase IV (KMG-IV): sequencing the most valuable type-strain genomes for metagenomic binning, comparative biology and taxonomic classification.</title>
        <authorList>
            <person name="Goeker M."/>
        </authorList>
    </citation>
    <scope>NUCLEOTIDE SEQUENCE [LARGE SCALE GENOMIC DNA]</scope>
    <source>
        <strain evidence="4 5">DSM 22616</strain>
    </source>
</reference>
<protein>
    <recommendedName>
        <fullName evidence="2 3">Segregation and condensation protein A</fullName>
    </recommendedName>
</protein>
<keyword evidence="3" id="KW-0963">Cytoplasm</keyword>
<comment type="subcellular location">
    <subcellularLocation>
        <location evidence="3">Cytoplasm</location>
    </subcellularLocation>
    <text evidence="3">Associated with two foci at the outer edges of the nucleoid region in young cells, and at four foci within both cell halves in older cells.</text>
</comment>
<proteinExistence type="inferred from homology"/>
<evidence type="ECO:0000256" key="3">
    <source>
        <dbReference type="HAMAP-Rule" id="MF_01805"/>
    </source>
</evidence>
<evidence type="ECO:0000313" key="4">
    <source>
        <dbReference type="EMBL" id="MDQ0274171.1"/>
    </source>
</evidence>
<dbReference type="InterPro" id="IPR023093">
    <property type="entry name" value="ScpA-like_C"/>
</dbReference>
<dbReference type="EMBL" id="JAUSTN010000001">
    <property type="protein sequence ID" value="MDQ0274171.1"/>
    <property type="molecule type" value="Genomic_DNA"/>
</dbReference>
<name>A0ABU0ASD0_9FIRM</name>
<comment type="subunit">
    <text evidence="3">Component of a cohesin-like complex composed of ScpA, ScpB and the Smc homodimer, in which ScpA and ScpB bind to the head domain of Smc. The presence of the three proteins is required for the association of the complex with DNA.</text>
</comment>
<gene>
    <name evidence="3" type="primary">scpA</name>
    <name evidence="4" type="ORF">J2S72_000167</name>
</gene>
<dbReference type="InterPro" id="IPR003768">
    <property type="entry name" value="ScpA"/>
</dbReference>
<dbReference type="PANTHER" id="PTHR33969">
    <property type="entry name" value="SEGREGATION AND CONDENSATION PROTEIN A"/>
    <property type="match status" value="1"/>
</dbReference>
<keyword evidence="1 3" id="KW-0159">Chromosome partition</keyword>
<dbReference type="HAMAP" id="MF_01805">
    <property type="entry name" value="ScpA"/>
    <property type="match status" value="1"/>
</dbReference>
<sequence>MDKYRINIKTYEGPMDLLLDLIKQNEIDIYDIPIAKITEQFLDYLKTIEKLNLEITSDFILMAATLIEIKSKMLLPKQVYEDEENEDDIADPRAELVQKLLEYEKFKKISNDLKESLDYESKAFYKLQEDFSSIDEKDFLKNLNLNNLLKTFNNIMEKHINKFEVSEIIQESFSTEEAIKILKSMLEENKKISFLDLIKKSNKAEIITYFLSILEAMKMGILYAKQNKDFDDIILLRRTDEL</sequence>
<dbReference type="Gene3D" id="6.10.250.2410">
    <property type="match status" value="1"/>
</dbReference>
<comment type="function">
    <text evidence="3">Participates in chromosomal partition during cell division. May act via the formation of a condensin-like complex containing Smc and ScpB that pull DNA away from mid-cell into both cell halves.</text>
</comment>
<evidence type="ECO:0000256" key="1">
    <source>
        <dbReference type="ARBA" id="ARBA00022829"/>
    </source>
</evidence>
<comment type="caution">
    <text evidence="4">The sequence shown here is derived from an EMBL/GenBank/DDBJ whole genome shotgun (WGS) entry which is preliminary data.</text>
</comment>
<dbReference type="Gene3D" id="1.10.10.580">
    <property type="entry name" value="Structural maintenance of chromosome 1. Chain E"/>
    <property type="match status" value="1"/>
</dbReference>
<dbReference type="Pfam" id="PF02616">
    <property type="entry name" value="SMC_ScpA"/>
    <property type="match status" value="1"/>
</dbReference>
<evidence type="ECO:0000256" key="2">
    <source>
        <dbReference type="ARBA" id="ARBA00044777"/>
    </source>
</evidence>
<accession>A0ABU0ASD0</accession>